<evidence type="ECO:0000313" key="2">
    <source>
        <dbReference type="Proteomes" id="UP001056778"/>
    </source>
</evidence>
<comment type="caution">
    <text evidence="1">The sequence shown here is derived from an EMBL/GenBank/DDBJ whole genome shotgun (WGS) entry which is preliminary data.</text>
</comment>
<name>A0ACB9TCR7_HOLOL</name>
<reference evidence="1" key="1">
    <citation type="submission" date="2022-04" db="EMBL/GenBank/DDBJ databases">
        <title>Chromosome-scale genome assembly of Holotrichia oblita Faldermann.</title>
        <authorList>
            <person name="Rongchong L."/>
        </authorList>
    </citation>
    <scope>NUCLEOTIDE SEQUENCE</scope>
    <source>
        <strain evidence="1">81SQS9</strain>
    </source>
</reference>
<evidence type="ECO:0000313" key="1">
    <source>
        <dbReference type="EMBL" id="KAI4464552.1"/>
    </source>
</evidence>
<dbReference type="EMBL" id="CM043017">
    <property type="protein sequence ID" value="KAI4464552.1"/>
    <property type="molecule type" value="Genomic_DNA"/>
</dbReference>
<accession>A0ACB9TCR7</accession>
<organism evidence="1 2">
    <name type="scientific">Holotrichia oblita</name>
    <name type="common">Chafer beetle</name>
    <dbReference type="NCBI Taxonomy" id="644536"/>
    <lineage>
        <taxon>Eukaryota</taxon>
        <taxon>Metazoa</taxon>
        <taxon>Ecdysozoa</taxon>
        <taxon>Arthropoda</taxon>
        <taxon>Hexapoda</taxon>
        <taxon>Insecta</taxon>
        <taxon>Pterygota</taxon>
        <taxon>Neoptera</taxon>
        <taxon>Endopterygota</taxon>
        <taxon>Coleoptera</taxon>
        <taxon>Polyphaga</taxon>
        <taxon>Scarabaeiformia</taxon>
        <taxon>Scarabaeidae</taxon>
        <taxon>Melolonthinae</taxon>
        <taxon>Holotrichia</taxon>
    </lineage>
</organism>
<proteinExistence type="predicted"/>
<keyword evidence="2" id="KW-1185">Reference proteome</keyword>
<dbReference type="Proteomes" id="UP001056778">
    <property type="component" value="Chromosome 3"/>
</dbReference>
<sequence length="267" mass="30908">MFNFFKGFFGPSDPRDDKPQDFNRREHFLRDEQGPYSRGFFDDRDDHMGFNVFTNPLEMHKYFESQLNSMLKSFGIPGEGSIFGFDEGNSGPFSNFLEGPEQPQLPSNGDLRDQFLKPGYQQPNLGSRDKSDDDLDGKINSSDLDSIFKDKPQDLQPYQPKPKIHTFGKQIMKTYTNHNGIIQSQQTVRDHEGNEEVIVTHKRGDQEYTKITKTDKHGQQEIKENFINMNEDDLGKFFGGQNMIGGDSHSNPESRHPNWFPFDKYFK</sequence>
<gene>
    <name evidence="1" type="ORF">MML48_3g00003515</name>
</gene>
<protein>
    <submittedName>
        <fullName evidence="1">Hcls1-associated protein x-1</fullName>
    </submittedName>
</protein>